<proteinExistence type="predicted"/>
<keyword evidence="2" id="KW-0812">Transmembrane</keyword>
<evidence type="ECO:0000313" key="4">
    <source>
        <dbReference type="Proteomes" id="UP001497623"/>
    </source>
</evidence>
<gene>
    <name evidence="3" type="ORF">MNOR_LOCUS20457</name>
</gene>
<feature type="transmembrane region" description="Helical" evidence="2">
    <location>
        <begin position="196"/>
        <end position="215"/>
    </location>
</feature>
<dbReference type="AlphaFoldDB" id="A0AAV2R4M4"/>
<name>A0AAV2R4M4_MEGNR</name>
<feature type="non-terminal residue" evidence="3">
    <location>
        <position position="1"/>
    </location>
</feature>
<feature type="compositionally biased region" description="Polar residues" evidence="1">
    <location>
        <begin position="1"/>
        <end position="16"/>
    </location>
</feature>
<feature type="compositionally biased region" description="Low complexity" evidence="1">
    <location>
        <begin position="146"/>
        <end position="155"/>
    </location>
</feature>
<evidence type="ECO:0000313" key="3">
    <source>
        <dbReference type="EMBL" id="CAL4114562.1"/>
    </source>
</evidence>
<organism evidence="3 4">
    <name type="scientific">Meganyctiphanes norvegica</name>
    <name type="common">Northern krill</name>
    <name type="synonym">Thysanopoda norvegica</name>
    <dbReference type="NCBI Taxonomy" id="48144"/>
    <lineage>
        <taxon>Eukaryota</taxon>
        <taxon>Metazoa</taxon>
        <taxon>Ecdysozoa</taxon>
        <taxon>Arthropoda</taxon>
        <taxon>Crustacea</taxon>
        <taxon>Multicrustacea</taxon>
        <taxon>Malacostraca</taxon>
        <taxon>Eumalacostraca</taxon>
        <taxon>Eucarida</taxon>
        <taxon>Euphausiacea</taxon>
        <taxon>Euphausiidae</taxon>
        <taxon>Meganyctiphanes</taxon>
    </lineage>
</organism>
<feature type="region of interest" description="Disordered" evidence="1">
    <location>
        <begin position="1"/>
        <end position="21"/>
    </location>
</feature>
<protein>
    <submittedName>
        <fullName evidence="3">Uncharacterized protein</fullName>
    </submittedName>
</protein>
<keyword evidence="2" id="KW-0472">Membrane</keyword>
<feature type="region of interest" description="Disordered" evidence="1">
    <location>
        <begin position="47"/>
        <end position="76"/>
    </location>
</feature>
<comment type="caution">
    <text evidence="3">The sequence shown here is derived from an EMBL/GenBank/DDBJ whole genome shotgun (WGS) entry which is preliminary data.</text>
</comment>
<feature type="compositionally biased region" description="Low complexity" evidence="1">
    <location>
        <begin position="125"/>
        <end position="139"/>
    </location>
</feature>
<dbReference type="EMBL" id="CAXKWB010015826">
    <property type="protein sequence ID" value="CAL4114562.1"/>
    <property type="molecule type" value="Genomic_DNA"/>
</dbReference>
<accession>A0AAV2R4M4</accession>
<keyword evidence="4" id="KW-1185">Reference proteome</keyword>
<evidence type="ECO:0000256" key="1">
    <source>
        <dbReference type="SAM" id="MobiDB-lite"/>
    </source>
</evidence>
<evidence type="ECO:0000256" key="2">
    <source>
        <dbReference type="SAM" id="Phobius"/>
    </source>
</evidence>
<feature type="region of interest" description="Disordered" evidence="1">
    <location>
        <begin position="122"/>
        <end position="155"/>
    </location>
</feature>
<dbReference type="Proteomes" id="UP001497623">
    <property type="component" value="Unassembled WGS sequence"/>
</dbReference>
<feature type="region of interest" description="Disordered" evidence="1">
    <location>
        <begin position="89"/>
        <end position="108"/>
    </location>
</feature>
<sequence length="253" mass="26578">FCAVCSSSSRTNTSAPGPQHKPLCQIKMRTFLLVITIAAMVAADGAHHGDHAHGAHDHGGHEHGEHGHGEHAHEDHGGKELGTVVAAPTSSYDTPVPAPALAPAPASSYDTPAAPVHTLVSSYDTPAAPSHHTPAAPSYHAPPSPSYTTPGTSYGSHSGGSDAGVYYYYYPVKEETGVKKDKEYDGKLKGIDVKTIVIIVLVIVGILFLGTGIIAGRSFSPDPISELKQAFNLSNNDLLYYSNLVYGALAKEY</sequence>
<reference evidence="3 4" key="1">
    <citation type="submission" date="2024-05" db="EMBL/GenBank/DDBJ databases">
        <authorList>
            <person name="Wallberg A."/>
        </authorList>
    </citation>
    <scope>NUCLEOTIDE SEQUENCE [LARGE SCALE GENOMIC DNA]</scope>
</reference>
<keyword evidence="2" id="KW-1133">Transmembrane helix</keyword>